<gene>
    <name evidence="1" type="ORF">DFH08DRAFT_813672</name>
</gene>
<dbReference type="EMBL" id="JARIHO010000032">
    <property type="protein sequence ID" value="KAJ7334596.1"/>
    <property type="molecule type" value="Genomic_DNA"/>
</dbReference>
<sequence length="272" mass="31289">MALPRIGWISRSPNMTSTVEVVHVVVTVVRADEEKVNGEEDACARRTSLTCGSGGVILCDVRDVRRRSKLGLRQPLKLPVAHAKFLPRNRESASGSPSIRQMVRPSCKNIDRHWRVFFVQYRTTRRGLLRRRRWRREVDKDAVVSRWLPPGYLTYSEVDKEGHNGVRDKAVELLQDVRYMYIFSVILRHSASRIYPQYASRLPSDFVSLLCAKIEVNITDFVSLLCAKTELFLSGSRALYSLTLTKVWLRVCHDAREMVLEDRWWGSGGTRV</sequence>
<protein>
    <submittedName>
        <fullName evidence="1">Uncharacterized protein</fullName>
    </submittedName>
</protein>
<reference evidence="1" key="1">
    <citation type="submission" date="2023-03" db="EMBL/GenBank/DDBJ databases">
        <title>Massive genome expansion in bonnet fungi (Mycena s.s.) driven by repeated elements and novel gene families across ecological guilds.</title>
        <authorList>
            <consortium name="Lawrence Berkeley National Laboratory"/>
            <person name="Harder C.B."/>
            <person name="Miyauchi S."/>
            <person name="Viragh M."/>
            <person name="Kuo A."/>
            <person name="Thoen E."/>
            <person name="Andreopoulos B."/>
            <person name="Lu D."/>
            <person name="Skrede I."/>
            <person name="Drula E."/>
            <person name="Henrissat B."/>
            <person name="Morin E."/>
            <person name="Kohler A."/>
            <person name="Barry K."/>
            <person name="LaButti K."/>
            <person name="Morin E."/>
            <person name="Salamov A."/>
            <person name="Lipzen A."/>
            <person name="Mereny Z."/>
            <person name="Hegedus B."/>
            <person name="Baldrian P."/>
            <person name="Stursova M."/>
            <person name="Weitz H."/>
            <person name="Taylor A."/>
            <person name="Grigoriev I.V."/>
            <person name="Nagy L.G."/>
            <person name="Martin F."/>
            <person name="Kauserud H."/>
        </authorList>
    </citation>
    <scope>NUCLEOTIDE SEQUENCE</scope>
    <source>
        <strain evidence="1">CBHHK002</strain>
    </source>
</reference>
<name>A0AAD7EKI1_9AGAR</name>
<organism evidence="1 2">
    <name type="scientific">Mycena albidolilacea</name>
    <dbReference type="NCBI Taxonomy" id="1033008"/>
    <lineage>
        <taxon>Eukaryota</taxon>
        <taxon>Fungi</taxon>
        <taxon>Dikarya</taxon>
        <taxon>Basidiomycota</taxon>
        <taxon>Agaricomycotina</taxon>
        <taxon>Agaricomycetes</taxon>
        <taxon>Agaricomycetidae</taxon>
        <taxon>Agaricales</taxon>
        <taxon>Marasmiineae</taxon>
        <taxon>Mycenaceae</taxon>
        <taxon>Mycena</taxon>
    </lineage>
</organism>
<comment type="caution">
    <text evidence="1">The sequence shown here is derived from an EMBL/GenBank/DDBJ whole genome shotgun (WGS) entry which is preliminary data.</text>
</comment>
<accession>A0AAD7EKI1</accession>
<keyword evidence="2" id="KW-1185">Reference proteome</keyword>
<dbReference type="Proteomes" id="UP001218218">
    <property type="component" value="Unassembled WGS sequence"/>
</dbReference>
<dbReference type="AlphaFoldDB" id="A0AAD7EKI1"/>
<evidence type="ECO:0000313" key="2">
    <source>
        <dbReference type="Proteomes" id="UP001218218"/>
    </source>
</evidence>
<evidence type="ECO:0000313" key="1">
    <source>
        <dbReference type="EMBL" id="KAJ7334596.1"/>
    </source>
</evidence>
<proteinExistence type="predicted"/>